<reference evidence="2 3" key="1">
    <citation type="submission" date="2018-06" db="EMBL/GenBank/DDBJ databases">
        <authorList>
            <consortium name="Pathogen Informatics"/>
            <person name="Doyle S."/>
        </authorList>
    </citation>
    <scope>NUCLEOTIDE SEQUENCE [LARGE SCALE GENOMIC DNA]</scope>
    <source>
        <strain evidence="2 3">NCTC10994</strain>
    </source>
</reference>
<dbReference type="Proteomes" id="UP000249091">
    <property type="component" value="Chromosome 1"/>
</dbReference>
<protein>
    <submittedName>
        <fullName evidence="2">Uncharacterized protein</fullName>
    </submittedName>
</protein>
<evidence type="ECO:0000313" key="3">
    <source>
        <dbReference type="Proteomes" id="UP000249091"/>
    </source>
</evidence>
<dbReference type="STRING" id="1219011.GCA_001895045_00001"/>
<evidence type="ECO:0000313" key="2">
    <source>
        <dbReference type="EMBL" id="SQI28532.1"/>
    </source>
</evidence>
<proteinExistence type="predicted"/>
<name>A0A2X4U2P3_9NOCA</name>
<dbReference type="EMBL" id="LS483468">
    <property type="protein sequence ID" value="SQI28532.1"/>
    <property type="molecule type" value="Genomic_DNA"/>
</dbReference>
<dbReference type="AlphaFoldDB" id="A0A2X4U2P3"/>
<dbReference type="KEGG" id="rcr:NCTC10994_00280"/>
<keyword evidence="3" id="KW-1185">Reference proteome</keyword>
<feature type="region of interest" description="Disordered" evidence="1">
    <location>
        <begin position="1"/>
        <end position="22"/>
    </location>
</feature>
<sequence>MARTAGRRGAATAPTPTAPSADGAKTLALAEKVTPGPVVKAMPARTVATTDPTVLPGRSVISPTATGAVTTHALPAVTTGGRTAVMTGGPAEATIRGRVAKVTPVRTAAPIPGRAGETTAVASSATVTGRRPIGPAAKVDAGTVRTVRPVIVIAPTTGAEILGAPAATAATAEATTHPAVVAVKVDSARQADATAPTPAVMHDPTSLICPRTSRPPSWTRRSVAICSASTS</sequence>
<gene>
    <name evidence="2" type="ORF">NCTC10994_00280</name>
</gene>
<evidence type="ECO:0000256" key="1">
    <source>
        <dbReference type="SAM" id="MobiDB-lite"/>
    </source>
</evidence>
<organism evidence="2 3">
    <name type="scientific">Rhodococcus coprophilus</name>
    <dbReference type="NCBI Taxonomy" id="38310"/>
    <lineage>
        <taxon>Bacteria</taxon>
        <taxon>Bacillati</taxon>
        <taxon>Actinomycetota</taxon>
        <taxon>Actinomycetes</taxon>
        <taxon>Mycobacteriales</taxon>
        <taxon>Nocardiaceae</taxon>
        <taxon>Rhodococcus</taxon>
    </lineage>
</organism>
<accession>A0A2X4U2P3</accession>